<dbReference type="RefSeq" id="WP_386723043.1">
    <property type="nucleotide sequence ID" value="NZ_JBHRSZ010000007.1"/>
</dbReference>
<dbReference type="SMART" id="SM00267">
    <property type="entry name" value="GGDEF"/>
    <property type="match status" value="1"/>
</dbReference>
<comment type="catalytic activity">
    <reaction evidence="2">
        <text>2 GTP = 3',3'-c-di-GMP + 2 diphosphate</text>
        <dbReference type="Rhea" id="RHEA:24898"/>
        <dbReference type="ChEBI" id="CHEBI:33019"/>
        <dbReference type="ChEBI" id="CHEBI:37565"/>
        <dbReference type="ChEBI" id="CHEBI:58805"/>
        <dbReference type="EC" id="2.7.7.65"/>
    </reaction>
</comment>
<feature type="domain" description="GGDEF" evidence="4">
    <location>
        <begin position="246"/>
        <end position="381"/>
    </location>
</feature>
<dbReference type="PANTHER" id="PTHR45138">
    <property type="entry name" value="REGULATORY COMPONENTS OF SENSORY TRANSDUCTION SYSTEM"/>
    <property type="match status" value="1"/>
</dbReference>
<evidence type="ECO:0000259" key="4">
    <source>
        <dbReference type="PROSITE" id="PS50887"/>
    </source>
</evidence>
<evidence type="ECO:0000313" key="5">
    <source>
        <dbReference type="EMBL" id="MFC3153128.1"/>
    </source>
</evidence>
<dbReference type="InterPro" id="IPR029787">
    <property type="entry name" value="Nucleotide_cyclase"/>
</dbReference>
<dbReference type="Pfam" id="PF00990">
    <property type="entry name" value="GGDEF"/>
    <property type="match status" value="1"/>
</dbReference>
<feature type="transmembrane region" description="Helical" evidence="3">
    <location>
        <begin position="66"/>
        <end position="84"/>
    </location>
</feature>
<evidence type="ECO:0000256" key="2">
    <source>
        <dbReference type="ARBA" id="ARBA00034247"/>
    </source>
</evidence>
<dbReference type="PROSITE" id="PS50887">
    <property type="entry name" value="GGDEF"/>
    <property type="match status" value="1"/>
</dbReference>
<protein>
    <recommendedName>
        <fullName evidence="1">diguanylate cyclase</fullName>
        <ecNumber evidence="1">2.7.7.65</ecNumber>
    </recommendedName>
</protein>
<organism evidence="5 6">
    <name type="scientific">Litoribrevibacter euphylliae</name>
    <dbReference type="NCBI Taxonomy" id="1834034"/>
    <lineage>
        <taxon>Bacteria</taxon>
        <taxon>Pseudomonadati</taxon>
        <taxon>Pseudomonadota</taxon>
        <taxon>Gammaproteobacteria</taxon>
        <taxon>Oceanospirillales</taxon>
        <taxon>Oceanospirillaceae</taxon>
        <taxon>Litoribrevibacter</taxon>
    </lineage>
</organism>
<sequence>MTQFRTRITHFSNTIFDGSYVEKSQCIFTLIALTLGCFAILLSFTLLLTDAASNINRQGYVELLEISSVCSLYSLILTMIGNFIKDRESRWYAHVCVFSYVMVNVFILFYIGVYSMGTGIALAGAPIIGLILFDRRLIFTSLGSGLLIFIAFNVFMLTNNLEYAPIVQNQAEPYRDPIWLMTMLTFVSGHLGLLVFIGHTSISRWKEREAQVTFLSTTDPLTHLSNRRHLMEHYQQEYQRAIRQQSPLSIFLVDLDHFKQVNDTFGHLSGDEALKVAAWTLKDTLRETDLVGRYGGEEFLVILPDTDGRAAIQVADRFRRALQANAIELPDGQRLTITASIGLNTSIPKSLTDLDHFLASADKALYQAKNNGRNQVTIAVENEQAA</sequence>
<feature type="transmembrane region" description="Helical" evidence="3">
    <location>
        <begin position="138"/>
        <end position="158"/>
    </location>
</feature>
<dbReference type="SUPFAM" id="SSF55073">
    <property type="entry name" value="Nucleotide cyclase"/>
    <property type="match status" value="1"/>
</dbReference>
<dbReference type="EMBL" id="JBHRSZ010000007">
    <property type="protein sequence ID" value="MFC3153128.1"/>
    <property type="molecule type" value="Genomic_DNA"/>
</dbReference>
<evidence type="ECO:0000313" key="6">
    <source>
        <dbReference type="Proteomes" id="UP001595476"/>
    </source>
</evidence>
<dbReference type="Proteomes" id="UP001595476">
    <property type="component" value="Unassembled WGS sequence"/>
</dbReference>
<dbReference type="PANTHER" id="PTHR45138:SF9">
    <property type="entry name" value="DIGUANYLATE CYCLASE DGCM-RELATED"/>
    <property type="match status" value="1"/>
</dbReference>
<reference evidence="6" key="1">
    <citation type="journal article" date="2019" name="Int. J. Syst. Evol. Microbiol.">
        <title>The Global Catalogue of Microorganisms (GCM) 10K type strain sequencing project: providing services to taxonomists for standard genome sequencing and annotation.</title>
        <authorList>
            <consortium name="The Broad Institute Genomics Platform"/>
            <consortium name="The Broad Institute Genome Sequencing Center for Infectious Disease"/>
            <person name="Wu L."/>
            <person name="Ma J."/>
        </authorList>
    </citation>
    <scope>NUCLEOTIDE SEQUENCE [LARGE SCALE GENOMIC DNA]</scope>
    <source>
        <strain evidence="6">KCTC 52438</strain>
    </source>
</reference>
<proteinExistence type="predicted"/>
<dbReference type="InterPro" id="IPR043128">
    <property type="entry name" value="Rev_trsase/Diguanyl_cyclase"/>
</dbReference>
<keyword evidence="3" id="KW-0812">Transmembrane</keyword>
<dbReference type="InterPro" id="IPR000160">
    <property type="entry name" value="GGDEF_dom"/>
</dbReference>
<keyword evidence="3" id="KW-1133">Transmembrane helix</keyword>
<feature type="transmembrane region" description="Helical" evidence="3">
    <location>
        <begin position="178"/>
        <end position="198"/>
    </location>
</feature>
<evidence type="ECO:0000256" key="3">
    <source>
        <dbReference type="SAM" id="Phobius"/>
    </source>
</evidence>
<feature type="transmembrane region" description="Helical" evidence="3">
    <location>
        <begin position="91"/>
        <end position="111"/>
    </location>
</feature>
<dbReference type="CDD" id="cd01949">
    <property type="entry name" value="GGDEF"/>
    <property type="match status" value="1"/>
</dbReference>
<feature type="transmembrane region" description="Helical" evidence="3">
    <location>
        <begin position="26"/>
        <end position="46"/>
    </location>
</feature>
<dbReference type="Gene3D" id="3.30.70.270">
    <property type="match status" value="1"/>
</dbReference>
<accession>A0ABV7HKI0</accession>
<keyword evidence="6" id="KW-1185">Reference proteome</keyword>
<dbReference type="NCBIfam" id="TIGR00254">
    <property type="entry name" value="GGDEF"/>
    <property type="match status" value="1"/>
</dbReference>
<comment type="caution">
    <text evidence="5">The sequence shown here is derived from an EMBL/GenBank/DDBJ whole genome shotgun (WGS) entry which is preliminary data.</text>
</comment>
<dbReference type="EC" id="2.7.7.65" evidence="1"/>
<gene>
    <name evidence="5" type="ORF">ACFOEK_18960</name>
</gene>
<dbReference type="InterPro" id="IPR050469">
    <property type="entry name" value="Diguanylate_Cyclase"/>
</dbReference>
<keyword evidence="3" id="KW-0472">Membrane</keyword>
<feature type="transmembrane region" description="Helical" evidence="3">
    <location>
        <begin position="117"/>
        <end position="133"/>
    </location>
</feature>
<evidence type="ECO:0000256" key="1">
    <source>
        <dbReference type="ARBA" id="ARBA00012528"/>
    </source>
</evidence>
<name>A0ABV7HKI0_9GAMM</name>